<gene>
    <name evidence="7" type="ORF">H0A62_02670</name>
</gene>
<dbReference type="EMBL" id="JACCEV010000001">
    <property type="protein sequence ID" value="NYT84497.1"/>
    <property type="molecule type" value="Genomic_DNA"/>
</dbReference>
<evidence type="ECO:0000256" key="1">
    <source>
        <dbReference type="ARBA" id="ARBA00001947"/>
    </source>
</evidence>
<dbReference type="InterPro" id="IPR036866">
    <property type="entry name" value="RibonucZ/Hydroxyglut_hydro"/>
</dbReference>
<dbReference type="AlphaFoldDB" id="A0A853GQQ4"/>
<evidence type="ECO:0000256" key="2">
    <source>
        <dbReference type="ARBA" id="ARBA00007749"/>
    </source>
</evidence>
<dbReference type="InterPro" id="IPR001279">
    <property type="entry name" value="Metallo-B-lactamas"/>
</dbReference>
<dbReference type="InterPro" id="IPR051013">
    <property type="entry name" value="MBL_superfamily_lactonases"/>
</dbReference>
<comment type="caution">
    <text evidence="7">The sequence shown here is derived from an EMBL/GenBank/DDBJ whole genome shotgun (WGS) entry which is preliminary data.</text>
</comment>
<evidence type="ECO:0000313" key="7">
    <source>
        <dbReference type="EMBL" id="NYT84497.1"/>
    </source>
</evidence>
<dbReference type="PANTHER" id="PTHR42978">
    <property type="entry name" value="QUORUM-QUENCHING LACTONASE YTNP-RELATED-RELATED"/>
    <property type="match status" value="1"/>
</dbReference>
<evidence type="ECO:0000256" key="4">
    <source>
        <dbReference type="ARBA" id="ARBA00022801"/>
    </source>
</evidence>
<dbReference type="GO" id="GO:0046872">
    <property type="term" value="F:metal ion binding"/>
    <property type="evidence" value="ECO:0007669"/>
    <property type="project" value="UniProtKB-KW"/>
</dbReference>
<dbReference type="PANTHER" id="PTHR42978:SF7">
    <property type="entry name" value="METALLO-HYDROLASE RV2300C-RELATED"/>
    <property type="match status" value="1"/>
</dbReference>
<dbReference type="CDD" id="cd07729">
    <property type="entry name" value="AHL_lactonase_MBL-fold"/>
    <property type="match status" value="1"/>
</dbReference>
<feature type="domain" description="Metallo-beta-lactamase" evidence="6">
    <location>
        <begin position="45"/>
        <end position="245"/>
    </location>
</feature>
<dbReference type="SUPFAM" id="SSF56281">
    <property type="entry name" value="Metallo-hydrolase/oxidoreductase"/>
    <property type="match status" value="1"/>
</dbReference>
<protein>
    <submittedName>
        <fullName evidence="7">N-acyl homoserine lactonase family protein</fullName>
    </submittedName>
</protein>
<dbReference type="Proteomes" id="UP000554144">
    <property type="component" value="Unassembled WGS sequence"/>
</dbReference>
<comment type="cofactor">
    <cofactor evidence="1">
        <name>Zn(2+)</name>
        <dbReference type="ChEBI" id="CHEBI:29105"/>
    </cofactor>
</comment>
<dbReference type="Pfam" id="PF00753">
    <property type="entry name" value="Lactamase_B"/>
    <property type="match status" value="1"/>
</dbReference>
<evidence type="ECO:0000256" key="5">
    <source>
        <dbReference type="ARBA" id="ARBA00022833"/>
    </source>
</evidence>
<evidence type="ECO:0000313" key="8">
    <source>
        <dbReference type="Proteomes" id="UP000554144"/>
    </source>
</evidence>
<dbReference type="SMART" id="SM00849">
    <property type="entry name" value="Lactamase_B"/>
    <property type="match status" value="1"/>
</dbReference>
<reference evidence="7 8" key="1">
    <citation type="submission" date="2020-07" db="EMBL/GenBank/DDBJ databases">
        <title>Taxonomic revisions and descriptions of new bacterial species based on genomic comparisons in the high-G+C-content subgroup of the family Alcaligenaceae.</title>
        <authorList>
            <person name="Szabo A."/>
            <person name="Felfoldi T."/>
        </authorList>
    </citation>
    <scope>NUCLEOTIDE SEQUENCE [LARGE SCALE GENOMIC DNA]</scope>
    <source>
        <strain evidence="7 8">DSM 25667</strain>
    </source>
</reference>
<organism evidence="7 8">
    <name type="scientific">Pollutimonas harenae</name>
    <dbReference type="NCBI Taxonomy" id="657015"/>
    <lineage>
        <taxon>Bacteria</taxon>
        <taxon>Pseudomonadati</taxon>
        <taxon>Pseudomonadota</taxon>
        <taxon>Betaproteobacteria</taxon>
        <taxon>Burkholderiales</taxon>
        <taxon>Alcaligenaceae</taxon>
        <taxon>Pollutimonas</taxon>
    </lineage>
</organism>
<evidence type="ECO:0000256" key="3">
    <source>
        <dbReference type="ARBA" id="ARBA00022723"/>
    </source>
</evidence>
<dbReference type="GO" id="GO:0016787">
    <property type="term" value="F:hydrolase activity"/>
    <property type="evidence" value="ECO:0007669"/>
    <property type="project" value="UniProtKB-KW"/>
</dbReference>
<keyword evidence="3" id="KW-0479">Metal-binding</keyword>
<proteinExistence type="inferred from homology"/>
<keyword evidence="5" id="KW-0862">Zinc</keyword>
<keyword evidence="4" id="KW-0378">Hydrolase</keyword>
<comment type="similarity">
    <text evidence="2">Belongs to the metallo-beta-lactamase superfamily.</text>
</comment>
<dbReference type="RefSeq" id="WP_130038340.1">
    <property type="nucleotide sequence ID" value="NZ_JACCEV010000001.1"/>
</dbReference>
<sequence length="275" mass="30800">MQHSDANATDLPEYEVYALRYARMSRTRRDNFLGGDPHDGPMPMDFFVWLLRSSEHLLLVDTGFSAATAAKRKREMIRCPIEALSSLGVDAAQVSDVILTHLHYDHAGNLDKLPNARFHVQDAELEYATGRCMCFEPLRHAYSVDDVVTLVRSVYDDRVVFHDGNQTIAPGVSLLKIGGHTKGLQSVRVHTARGWVVLASDASHYYENMERHRPFPIVHNVADMLSGYARLSTAADSPDHIVPGHDPMVMERYPLYRPDDPDTVVLHEAPGLSEA</sequence>
<evidence type="ECO:0000259" key="6">
    <source>
        <dbReference type="SMART" id="SM00849"/>
    </source>
</evidence>
<dbReference type="OrthoDB" id="5443440at2"/>
<accession>A0A853GQQ4</accession>
<name>A0A853GQQ4_9BURK</name>
<keyword evidence="8" id="KW-1185">Reference proteome</keyword>
<dbReference type="Gene3D" id="3.60.15.10">
    <property type="entry name" value="Ribonuclease Z/Hydroxyacylglutathione hydrolase-like"/>
    <property type="match status" value="1"/>
</dbReference>